<dbReference type="RefSeq" id="WP_139696735.1">
    <property type="nucleotide sequence ID" value="NZ_CP074074.1"/>
</dbReference>
<reference evidence="3 4" key="1">
    <citation type="submission" date="2019-05" db="EMBL/GenBank/DDBJ databases">
        <title>Tamlana fucoidanivorans sp. nov., isolated from the surface of algae collected from Fujian province in China.</title>
        <authorList>
            <person name="Li J."/>
        </authorList>
    </citation>
    <scope>NUCLEOTIDE SEQUENCE [LARGE SCALE GENOMIC DNA]</scope>
    <source>
        <strain evidence="3 4">CW2-9</strain>
    </source>
</reference>
<proteinExistence type="predicted"/>
<accession>A0A5C4SLA2</accession>
<dbReference type="Pfam" id="PF13505">
    <property type="entry name" value="OMP_b-brl"/>
    <property type="match status" value="1"/>
</dbReference>
<feature type="domain" description="Outer membrane protein beta-barrel" evidence="2">
    <location>
        <begin position="22"/>
        <end position="180"/>
    </location>
</feature>
<keyword evidence="1" id="KW-0732">Signal</keyword>
<keyword evidence="4" id="KW-1185">Reference proteome</keyword>
<dbReference type="AlphaFoldDB" id="A0A5C4SLA2"/>
<dbReference type="EMBL" id="VDCS01000007">
    <property type="protein sequence ID" value="TNJ44676.1"/>
    <property type="molecule type" value="Genomic_DNA"/>
</dbReference>
<dbReference type="Proteomes" id="UP000308713">
    <property type="component" value="Unassembled WGS sequence"/>
</dbReference>
<dbReference type="OrthoDB" id="1492374at2"/>
<evidence type="ECO:0000313" key="4">
    <source>
        <dbReference type="Proteomes" id="UP000308713"/>
    </source>
</evidence>
<evidence type="ECO:0000313" key="3">
    <source>
        <dbReference type="EMBL" id="TNJ44676.1"/>
    </source>
</evidence>
<gene>
    <name evidence="3" type="ORF">FGF67_08525</name>
</gene>
<organism evidence="3 4">
    <name type="scientific">Allotamlana fucoidanivorans</name>
    <dbReference type="NCBI Taxonomy" id="2583814"/>
    <lineage>
        <taxon>Bacteria</taxon>
        <taxon>Pseudomonadati</taxon>
        <taxon>Bacteroidota</taxon>
        <taxon>Flavobacteriia</taxon>
        <taxon>Flavobacteriales</taxon>
        <taxon>Flavobacteriaceae</taxon>
        <taxon>Allotamlana</taxon>
    </lineage>
</organism>
<protein>
    <submittedName>
        <fullName evidence="3">Porin family protein</fullName>
    </submittedName>
</protein>
<comment type="caution">
    <text evidence="3">The sequence shown here is derived from an EMBL/GenBank/DDBJ whole genome shotgun (WGS) entry which is preliminary data.</text>
</comment>
<name>A0A5C4SLA2_9FLAO</name>
<dbReference type="InterPro" id="IPR027385">
    <property type="entry name" value="Beta-barrel_OMP"/>
</dbReference>
<sequence length="180" mass="19495">MIKAISIYLMVIAICFFCCVANAQKGFRVEISVGPTLADSKELFSYTLQGHVCYLWSLSDVVNLGASTGVVTFLGEGSNGDGSKGWFSSIPDVFMPLAVASNFNISKSIYAGIDLGYALNANYIGDNDGGFFNDSNGGFYMRPSMAYRLKEKLALVLSYTSIAEDNYNSAALNIGLNFRF</sequence>
<evidence type="ECO:0000256" key="1">
    <source>
        <dbReference type="ARBA" id="ARBA00022729"/>
    </source>
</evidence>
<evidence type="ECO:0000259" key="2">
    <source>
        <dbReference type="Pfam" id="PF13505"/>
    </source>
</evidence>